<gene>
    <name evidence="2" type="ORF">ABS767_09870</name>
</gene>
<proteinExistence type="predicted"/>
<sequence length="172" mass="19030">MRLILVATAIGSLATPASAQEAKPSPLVEDVTKCRAITDPTARLACFDSAVAALQDARDKKEIVVVTRESVRDTRRRLFGIALPKIKLFGGDDDEEEREEIKEITAKIDRAWRSGYDRWTIKLEDGSTWQTLEPFPSAEPKTGDSITIRRAALGSFMGSVNGLRSARIKRID</sequence>
<dbReference type="RefSeq" id="WP_408078182.1">
    <property type="nucleotide sequence ID" value="NZ_JBELQC010000001.1"/>
</dbReference>
<evidence type="ECO:0000313" key="3">
    <source>
        <dbReference type="Proteomes" id="UP001629244"/>
    </source>
</evidence>
<comment type="caution">
    <text evidence="2">The sequence shown here is derived from an EMBL/GenBank/DDBJ whole genome shotgun (WGS) entry which is preliminary data.</text>
</comment>
<keyword evidence="1" id="KW-0732">Signal</keyword>
<dbReference type="Proteomes" id="UP001629244">
    <property type="component" value="Unassembled WGS sequence"/>
</dbReference>
<reference evidence="2 3" key="1">
    <citation type="submission" date="2024-06" db="EMBL/GenBank/DDBJ databases">
        <authorList>
            <person name="Kaempfer P."/>
            <person name="Viver T."/>
        </authorList>
    </citation>
    <scope>NUCLEOTIDE SEQUENCE [LARGE SCALE GENOMIC DNA]</scope>
    <source>
        <strain evidence="2 3">ST-64</strain>
    </source>
</reference>
<evidence type="ECO:0000256" key="1">
    <source>
        <dbReference type="SAM" id="SignalP"/>
    </source>
</evidence>
<organism evidence="2 3">
    <name type="scientific">Sphingomonas plantiphila</name>
    <dbReference type="NCBI Taxonomy" id="3163295"/>
    <lineage>
        <taxon>Bacteria</taxon>
        <taxon>Pseudomonadati</taxon>
        <taxon>Pseudomonadota</taxon>
        <taxon>Alphaproteobacteria</taxon>
        <taxon>Sphingomonadales</taxon>
        <taxon>Sphingomonadaceae</taxon>
        <taxon>Sphingomonas</taxon>
    </lineage>
</organism>
<accession>A0ABW8YMY7</accession>
<feature type="chain" id="PRO_5046599345" evidence="1">
    <location>
        <begin position="20"/>
        <end position="172"/>
    </location>
</feature>
<name>A0ABW8YMY7_9SPHN</name>
<dbReference type="EMBL" id="JBELQC010000001">
    <property type="protein sequence ID" value="MFL9841270.1"/>
    <property type="molecule type" value="Genomic_DNA"/>
</dbReference>
<feature type="signal peptide" evidence="1">
    <location>
        <begin position="1"/>
        <end position="19"/>
    </location>
</feature>
<protein>
    <submittedName>
        <fullName evidence="2">Uncharacterized protein</fullName>
    </submittedName>
</protein>
<evidence type="ECO:0000313" key="2">
    <source>
        <dbReference type="EMBL" id="MFL9841270.1"/>
    </source>
</evidence>
<keyword evidence="3" id="KW-1185">Reference proteome</keyword>